<name>A0A0G1ENX8_9BACT</name>
<protein>
    <recommendedName>
        <fullName evidence="1">Recombinase domain-containing protein</fullName>
    </recommendedName>
</protein>
<comment type="caution">
    <text evidence="2">The sequence shown here is derived from an EMBL/GenBank/DDBJ whole genome shotgun (WGS) entry which is preliminary data.</text>
</comment>
<sequence length="180" mass="21042">MARIKHLSEYHKLAFELKYKGNSYQSIAETLNKKGSKSRTAKFTEQSVKDWFKEAGTLHEAYRMYEEEMDQIHTETMAIVRRAGARIREQNFRLANEMLVALMGSSSDGVKLAAIKEILDRVEGKPKETIHVSEQELAELSHEDRWNLIPYEMRLRLSRDQYSKEVKEKVLHWVAEGKIK</sequence>
<feature type="domain" description="Recombinase" evidence="1">
    <location>
        <begin position="9"/>
        <end position="53"/>
    </location>
</feature>
<accession>A0A0G1ENX8</accession>
<dbReference type="Proteomes" id="UP000034050">
    <property type="component" value="Unassembled WGS sequence"/>
</dbReference>
<dbReference type="AlphaFoldDB" id="A0A0G1ENX8"/>
<dbReference type="GO" id="GO:0003677">
    <property type="term" value="F:DNA binding"/>
    <property type="evidence" value="ECO:0007669"/>
    <property type="project" value="InterPro"/>
</dbReference>
<proteinExistence type="predicted"/>
<evidence type="ECO:0000259" key="1">
    <source>
        <dbReference type="Pfam" id="PF07508"/>
    </source>
</evidence>
<gene>
    <name evidence="2" type="ORF">UV61_C0025G0006</name>
</gene>
<dbReference type="STRING" id="1618446.UV61_C0025G0006"/>
<dbReference type="GO" id="GO:0000150">
    <property type="term" value="F:DNA strand exchange activity"/>
    <property type="evidence" value="ECO:0007669"/>
    <property type="project" value="InterPro"/>
</dbReference>
<evidence type="ECO:0000313" key="3">
    <source>
        <dbReference type="Proteomes" id="UP000034050"/>
    </source>
</evidence>
<reference evidence="2 3" key="1">
    <citation type="journal article" date="2015" name="Nature">
        <title>rRNA introns, odd ribosomes, and small enigmatic genomes across a large radiation of phyla.</title>
        <authorList>
            <person name="Brown C.T."/>
            <person name="Hug L.A."/>
            <person name="Thomas B.C."/>
            <person name="Sharon I."/>
            <person name="Castelle C.J."/>
            <person name="Singh A."/>
            <person name="Wilkins M.J."/>
            <person name="Williams K.H."/>
            <person name="Banfield J.F."/>
        </authorList>
    </citation>
    <scope>NUCLEOTIDE SEQUENCE [LARGE SCALE GENOMIC DNA]</scope>
</reference>
<organism evidence="2 3">
    <name type="scientific">Candidatus Gottesmanbacteria bacterium GW2011_GWB1_43_11</name>
    <dbReference type="NCBI Taxonomy" id="1618446"/>
    <lineage>
        <taxon>Bacteria</taxon>
        <taxon>Candidatus Gottesmaniibacteriota</taxon>
    </lineage>
</organism>
<dbReference type="EMBL" id="LCFD01000025">
    <property type="protein sequence ID" value="KKS84721.1"/>
    <property type="molecule type" value="Genomic_DNA"/>
</dbReference>
<dbReference type="Pfam" id="PF07508">
    <property type="entry name" value="Recombinase"/>
    <property type="match status" value="1"/>
</dbReference>
<evidence type="ECO:0000313" key="2">
    <source>
        <dbReference type="EMBL" id="KKS84721.1"/>
    </source>
</evidence>
<dbReference type="InterPro" id="IPR011109">
    <property type="entry name" value="DNA_bind_recombinase_dom"/>
</dbReference>